<evidence type="ECO:0000256" key="3">
    <source>
        <dbReference type="ARBA" id="ARBA00038471"/>
    </source>
</evidence>
<dbReference type="InterPro" id="IPR034086">
    <property type="entry name" value="PMEI_plant"/>
</dbReference>
<dbReference type="InterPro" id="IPR052421">
    <property type="entry name" value="PCW_Enzyme_Inhibitor"/>
</dbReference>
<organism evidence="5 6">
    <name type="scientific">Eruca vesicaria subsp. sativa</name>
    <name type="common">Garden rocket</name>
    <name type="synonym">Eruca sativa</name>
    <dbReference type="NCBI Taxonomy" id="29727"/>
    <lineage>
        <taxon>Eukaryota</taxon>
        <taxon>Viridiplantae</taxon>
        <taxon>Streptophyta</taxon>
        <taxon>Embryophyta</taxon>
        <taxon>Tracheophyta</taxon>
        <taxon>Spermatophyta</taxon>
        <taxon>Magnoliopsida</taxon>
        <taxon>eudicotyledons</taxon>
        <taxon>Gunneridae</taxon>
        <taxon>Pentapetalae</taxon>
        <taxon>rosids</taxon>
        <taxon>malvids</taxon>
        <taxon>Brassicales</taxon>
        <taxon>Brassicaceae</taxon>
        <taxon>Brassiceae</taxon>
        <taxon>Eruca</taxon>
    </lineage>
</organism>
<dbReference type="Pfam" id="PF04043">
    <property type="entry name" value="PMEI"/>
    <property type="match status" value="1"/>
</dbReference>
<feature type="domain" description="Pectinesterase inhibitor" evidence="4">
    <location>
        <begin position="32"/>
        <end position="175"/>
    </location>
</feature>
<dbReference type="Gene3D" id="1.20.140.40">
    <property type="entry name" value="Invertase/pectin methylesterase inhibitor family protein"/>
    <property type="match status" value="1"/>
</dbReference>
<comment type="similarity">
    <text evidence="3">Belongs to the PMEI family.</text>
</comment>
<dbReference type="SMART" id="SM00856">
    <property type="entry name" value="PMEI"/>
    <property type="match status" value="1"/>
</dbReference>
<evidence type="ECO:0000259" key="4">
    <source>
        <dbReference type="SMART" id="SM00856"/>
    </source>
</evidence>
<dbReference type="PANTHER" id="PTHR36710">
    <property type="entry name" value="PECTINESTERASE INHIBITOR-LIKE"/>
    <property type="match status" value="1"/>
</dbReference>
<dbReference type="SUPFAM" id="SSF101148">
    <property type="entry name" value="Plant invertase/pectin methylesterase inhibitor"/>
    <property type="match status" value="1"/>
</dbReference>
<dbReference type="Proteomes" id="UP001642260">
    <property type="component" value="Unassembled WGS sequence"/>
</dbReference>
<keyword evidence="1" id="KW-0732">Signal</keyword>
<dbReference type="PANTHER" id="PTHR36710:SF17">
    <property type="entry name" value="PLANT INVERTASE_PECTIN METHYLESTERASE INHIBITOR SUPERFAMILY PROTEIN"/>
    <property type="match status" value="1"/>
</dbReference>
<reference evidence="5 6" key="1">
    <citation type="submission" date="2022-03" db="EMBL/GenBank/DDBJ databases">
        <authorList>
            <person name="Macdonald S."/>
            <person name="Ahmed S."/>
            <person name="Newling K."/>
        </authorList>
    </citation>
    <scope>NUCLEOTIDE SEQUENCE [LARGE SCALE GENOMIC DNA]</scope>
</reference>
<accession>A0ABC8JCW2</accession>
<protein>
    <recommendedName>
        <fullName evidence="4">Pectinesterase inhibitor domain-containing protein</fullName>
    </recommendedName>
</protein>
<evidence type="ECO:0000313" key="6">
    <source>
        <dbReference type="Proteomes" id="UP001642260"/>
    </source>
</evidence>
<dbReference type="AlphaFoldDB" id="A0ABC8JCW2"/>
<comment type="caution">
    <text evidence="5">The sequence shown here is derived from an EMBL/GenBank/DDBJ whole genome shotgun (WGS) entry which is preliminary data.</text>
</comment>
<name>A0ABC8JCW2_ERUVS</name>
<dbReference type="EMBL" id="CAKOAT010097376">
    <property type="protein sequence ID" value="CAH8322435.1"/>
    <property type="molecule type" value="Genomic_DNA"/>
</dbReference>
<proteinExistence type="inferred from homology"/>
<evidence type="ECO:0000313" key="5">
    <source>
        <dbReference type="EMBL" id="CAH8322435.1"/>
    </source>
</evidence>
<sequence>MVAYDKKNFSLAPIVVLIFLVVSSYARFNMMVTKDDIKRICTKKDINSVLCFEILKLTPETAPLDFSCLAKYLLDYQYRNISDALEQFKLAERNTTNLQAIKLCEELYGNVLYDKNKTLSALADKDYDMFNMYTGATGTEMHTCSDELSKVKPIQQVLITRSLAIEDISDIILVILECFIREPKLKCRPDLF</sequence>
<keyword evidence="6" id="KW-1185">Reference proteome</keyword>
<gene>
    <name evidence="5" type="ORF">ERUC_LOCUS9614</name>
</gene>
<evidence type="ECO:0000256" key="2">
    <source>
        <dbReference type="ARBA" id="ARBA00023157"/>
    </source>
</evidence>
<evidence type="ECO:0000256" key="1">
    <source>
        <dbReference type="ARBA" id="ARBA00022729"/>
    </source>
</evidence>
<dbReference type="InterPro" id="IPR006501">
    <property type="entry name" value="Pectinesterase_inhib_dom"/>
</dbReference>
<keyword evidence="2" id="KW-1015">Disulfide bond</keyword>
<dbReference type="NCBIfam" id="TIGR01614">
    <property type="entry name" value="PME_inhib"/>
    <property type="match status" value="1"/>
</dbReference>
<dbReference type="InterPro" id="IPR035513">
    <property type="entry name" value="Invertase/methylesterase_inhib"/>
</dbReference>
<dbReference type="CDD" id="cd15797">
    <property type="entry name" value="PMEI"/>
    <property type="match status" value="1"/>
</dbReference>